<keyword evidence="7" id="KW-0406">Ion transport</keyword>
<feature type="transmembrane region" description="Helical" evidence="11">
    <location>
        <begin position="349"/>
        <end position="369"/>
    </location>
</feature>
<sequence>MAYWVIGLSAGTPRTRKKSFLLLSKSSGVSSGSIKCGHRMDPQERVFLDAVEKGDVPTVIRCLSSEPPVSVNCTDMLGRSAIQIAVDNENIELVELLLSQEGVKIGDALLYAIREGVYRIVEMLIDHPSISRNMLGTEWSRTRYVDDESFDYSPDISPVILAAHCNQFEILQLLLVHGASIDRPHELSCSCKRCQAKVHADSLRHSLLRINTYRALASPAWISLTSSDPVLTAFQLSWELDHLALRENEFKDSYLELGQQCKKYACDLLDQCRSSDEVIAVLNKTSEEDSEYEDQCDADDDKLTLSRLKLALKYEQKQFVSHPHCQQLLTSIWYAGLPGWRKRNGVMKFLTCFGLIVIMPFMSLYYLIFPRSKIGQLLRSPFMKFLYHSASFGVFLFLLVCASTDIMSNEPKRDRLRGPEPSDLEWLIVLWVTGFVWAECKQLWDEGLKAYIRQWWNWLDFIMLSLYLATFALRLVAYIQIESGKYGNRELLRKAWPDNDPTLISEGLFAVANVFSFARIIYLFQANQHLGPLQISLGCMLIDIAKFLFIFFLVVTSFACGLNQLYWYYKGTGENDEDMFFTLFSSYVTLFWSMFSMNSPSKLKLESGQSFTMTIGELMFMAYHAMAIIVLLNMLIAMMSSSFQEIENHADMEWKFARSKLWMGYFDEGSTLPSPFNLIVSPKSIYYLLVWIKDGVSECFCRQRAQYNTGRRKSSEGTIRSKKTVAPLELDIFKTMESGDVFSQRERPTYNGMVSLPQLDQDHVDTPLDSTQQYQEVMRKLICRYIHQTKKQSRQDGVNEDDLLEIKQDISSLRFELREDRKLEMVRTTGHMDNLRRDLHHTISRLSPTAAPINGLSPNRGLFQTTHCGRTIFDPRGMTSSGVSQSPSLQKDGRSSNNTSQDGGAECAKSGVGLTLLDLDCLKAEILAGIKNELKETLAQLHSPAGCKTIAKTAVAQGQPPPSISPSQSGTSSPYGADLYHTHLYTQL</sequence>
<dbReference type="GO" id="GO:0051480">
    <property type="term" value="P:regulation of cytosolic calcium ion concentration"/>
    <property type="evidence" value="ECO:0007669"/>
    <property type="project" value="TreeGrafter"/>
</dbReference>
<keyword evidence="3 11" id="KW-0812">Transmembrane</keyword>
<dbReference type="GeneID" id="106056780"/>
<protein>
    <submittedName>
        <fullName evidence="14">Transient-receptor-potential-like protein isoform X1</fullName>
    </submittedName>
</protein>
<evidence type="ECO:0000259" key="12">
    <source>
        <dbReference type="SMART" id="SM01420"/>
    </source>
</evidence>
<evidence type="ECO:0000256" key="9">
    <source>
        <dbReference type="ARBA" id="ARBA00023303"/>
    </source>
</evidence>
<keyword evidence="4" id="KW-0677">Repeat</keyword>
<keyword evidence="9" id="KW-0407">Ion channel</keyword>
<dbReference type="Gene3D" id="1.25.40.20">
    <property type="entry name" value="Ankyrin repeat-containing domain"/>
    <property type="match status" value="1"/>
</dbReference>
<dbReference type="Proteomes" id="UP001165740">
    <property type="component" value="Chromosome 8"/>
</dbReference>
<dbReference type="Pfam" id="PF00023">
    <property type="entry name" value="Ank"/>
    <property type="match status" value="1"/>
</dbReference>
<feature type="transmembrane region" description="Helical" evidence="11">
    <location>
        <begin position="458"/>
        <end position="481"/>
    </location>
</feature>
<dbReference type="GO" id="GO:0015279">
    <property type="term" value="F:store-operated calcium channel activity"/>
    <property type="evidence" value="ECO:0007669"/>
    <property type="project" value="TreeGrafter"/>
</dbReference>
<evidence type="ECO:0000256" key="2">
    <source>
        <dbReference type="ARBA" id="ARBA00022448"/>
    </source>
</evidence>
<evidence type="ECO:0000256" key="8">
    <source>
        <dbReference type="ARBA" id="ARBA00023136"/>
    </source>
</evidence>
<dbReference type="NCBIfam" id="TIGR00870">
    <property type="entry name" value="trp"/>
    <property type="match status" value="1"/>
</dbReference>
<dbReference type="OMA" id="RYIHRAK"/>
<dbReference type="OrthoDB" id="2373987at2759"/>
<dbReference type="Pfam" id="PF00520">
    <property type="entry name" value="Ion_trans"/>
    <property type="match status" value="1"/>
</dbReference>
<evidence type="ECO:0000256" key="5">
    <source>
        <dbReference type="ARBA" id="ARBA00022989"/>
    </source>
</evidence>
<dbReference type="PRINTS" id="PR01097">
    <property type="entry name" value="TRNSRECEPTRP"/>
</dbReference>
<feature type="transmembrane region" description="Helical" evidence="11">
    <location>
        <begin position="544"/>
        <end position="567"/>
    </location>
</feature>
<reference evidence="14" key="1">
    <citation type="submission" date="2025-08" db="UniProtKB">
        <authorList>
            <consortium name="RefSeq"/>
        </authorList>
    </citation>
    <scope>IDENTIFICATION</scope>
</reference>
<dbReference type="Pfam" id="PF12796">
    <property type="entry name" value="Ank_2"/>
    <property type="match status" value="1"/>
</dbReference>
<dbReference type="InterPro" id="IPR002153">
    <property type="entry name" value="TRPC_channel"/>
</dbReference>
<dbReference type="InterPro" id="IPR002110">
    <property type="entry name" value="Ankyrin_rpt"/>
</dbReference>
<dbReference type="InterPro" id="IPR036770">
    <property type="entry name" value="Ankyrin_rpt-contain_sf"/>
</dbReference>
<dbReference type="Pfam" id="PF08344">
    <property type="entry name" value="TRP_2"/>
    <property type="match status" value="1"/>
</dbReference>
<evidence type="ECO:0000256" key="4">
    <source>
        <dbReference type="ARBA" id="ARBA00022737"/>
    </source>
</evidence>
<gene>
    <name evidence="14" type="primary">LOC106056780</name>
</gene>
<dbReference type="GO" id="GO:0070679">
    <property type="term" value="F:inositol 1,4,5 trisphosphate binding"/>
    <property type="evidence" value="ECO:0007669"/>
    <property type="project" value="TreeGrafter"/>
</dbReference>
<dbReference type="InterPro" id="IPR005821">
    <property type="entry name" value="Ion_trans_dom"/>
</dbReference>
<dbReference type="Gene3D" id="1.20.120.350">
    <property type="entry name" value="Voltage-gated potassium channels. Chain C"/>
    <property type="match status" value="1"/>
</dbReference>
<feature type="transmembrane region" description="Helical" evidence="11">
    <location>
        <begin position="579"/>
        <end position="597"/>
    </location>
</feature>
<accession>A0A9W3B587</accession>
<evidence type="ECO:0000256" key="7">
    <source>
        <dbReference type="ARBA" id="ARBA00023065"/>
    </source>
</evidence>
<evidence type="ECO:0000256" key="3">
    <source>
        <dbReference type="ARBA" id="ARBA00022692"/>
    </source>
</evidence>
<evidence type="ECO:0000313" key="13">
    <source>
        <dbReference type="Proteomes" id="UP001165740"/>
    </source>
</evidence>
<dbReference type="GO" id="GO:0005886">
    <property type="term" value="C:plasma membrane"/>
    <property type="evidence" value="ECO:0007669"/>
    <property type="project" value="TreeGrafter"/>
</dbReference>
<feature type="compositionally biased region" description="Low complexity" evidence="10">
    <location>
        <begin position="965"/>
        <end position="976"/>
    </location>
</feature>
<feature type="transmembrane region" description="Helical" evidence="11">
    <location>
        <begin position="618"/>
        <end position="639"/>
    </location>
</feature>
<keyword evidence="5 11" id="KW-1133">Transmembrane helix</keyword>
<dbReference type="PANTHER" id="PTHR10117:SF80">
    <property type="entry name" value="TRANSIENT-RECEPTOR-POTENTIAL-LIKE PROTEIN"/>
    <property type="match status" value="1"/>
</dbReference>
<name>A0A9W3B587_BIOGL</name>
<comment type="subcellular location">
    <subcellularLocation>
        <location evidence="1">Membrane</location>
        <topology evidence="1">Multi-pass membrane protein</topology>
    </subcellularLocation>
</comment>
<feature type="transmembrane region" description="Helical" evidence="11">
    <location>
        <begin position="385"/>
        <end position="407"/>
    </location>
</feature>
<evidence type="ECO:0000313" key="14">
    <source>
        <dbReference type="RefSeq" id="XP_055894634.1"/>
    </source>
</evidence>
<feature type="region of interest" description="Disordered" evidence="10">
    <location>
        <begin position="956"/>
        <end position="976"/>
    </location>
</feature>
<feature type="compositionally biased region" description="Polar residues" evidence="10">
    <location>
        <begin position="878"/>
        <end position="902"/>
    </location>
</feature>
<keyword evidence="8 11" id="KW-0472">Membrane</keyword>
<organism evidence="13 14">
    <name type="scientific">Biomphalaria glabrata</name>
    <name type="common">Bloodfluke planorb</name>
    <name type="synonym">Freshwater snail</name>
    <dbReference type="NCBI Taxonomy" id="6526"/>
    <lineage>
        <taxon>Eukaryota</taxon>
        <taxon>Metazoa</taxon>
        <taxon>Spiralia</taxon>
        <taxon>Lophotrochozoa</taxon>
        <taxon>Mollusca</taxon>
        <taxon>Gastropoda</taxon>
        <taxon>Heterobranchia</taxon>
        <taxon>Euthyneura</taxon>
        <taxon>Panpulmonata</taxon>
        <taxon>Hygrophila</taxon>
        <taxon>Lymnaeoidea</taxon>
        <taxon>Planorbidae</taxon>
        <taxon>Biomphalaria</taxon>
    </lineage>
</organism>
<evidence type="ECO:0000256" key="6">
    <source>
        <dbReference type="ARBA" id="ARBA00023043"/>
    </source>
</evidence>
<dbReference type="PANTHER" id="PTHR10117">
    <property type="entry name" value="TRANSIENT RECEPTOR POTENTIAL CHANNEL"/>
    <property type="match status" value="1"/>
</dbReference>
<dbReference type="AlphaFoldDB" id="A0A9W3B587"/>
<evidence type="ECO:0000256" key="1">
    <source>
        <dbReference type="ARBA" id="ARBA00004141"/>
    </source>
</evidence>
<keyword evidence="2" id="KW-0813">Transport</keyword>
<dbReference type="InterPro" id="IPR013555">
    <property type="entry name" value="TRP_dom"/>
</dbReference>
<keyword evidence="6" id="KW-0040">ANK repeat</keyword>
<dbReference type="SUPFAM" id="SSF48403">
    <property type="entry name" value="Ankyrin repeat"/>
    <property type="match status" value="1"/>
</dbReference>
<dbReference type="InterPro" id="IPR027359">
    <property type="entry name" value="Volt_channel_dom_sf"/>
</dbReference>
<feature type="domain" description="Transient receptor ion channel" evidence="12">
    <location>
        <begin position="189"/>
        <end position="251"/>
    </location>
</feature>
<dbReference type="GO" id="GO:0034703">
    <property type="term" value="C:cation channel complex"/>
    <property type="evidence" value="ECO:0007669"/>
    <property type="project" value="TreeGrafter"/>
</dbReference>
<dbReference type="SMART" id="SM01420">
    <property type="entry name" value="TRP_2"/>
    <property type="match status" value="1"/>
</dbReference>
<evidence type="ECO:0000256" key="11">
    <source>
        <dbReference type="SAM" id="Phobius"/>
    </source>
</evidence>
<feature type="region of interest" description="Disordered" evidence="10">
    <location>
        <begin position="874"/>
        <end position="905"/>
    </location>
</feature>
<evidence type="ECO:0000256" key="10">
    <source>
        <dbReference type="SAM" id="MobiDB-lite"/>
    </source>
</evidence>
<dbReference type="GO" id="GO:0007338">
    <property type="term" value="P:single fertilization"/>
    <property type="evidence" value="ECO:0007669"/>
    <property type="project" value="TreeGrafter"/>
</dbReference>
<dbReference type="RefSeq" id="XP_055894634.1">
    <property type="nucleotide sequence ID" value="XM_056038659.1"/>
</dbReference>
<proteinExistence type="predicted"/>
<keyword evidence="13" id="KW-1185">Reference proteome</keyword>
<dbReference type="SMART" id="SM00248">
    <property type="entry name" value="ANK"/>
    <property type="match status" value="3"/>
</dbReference>